<dbReference type="Pfam" id="PF06445">
    <property type="entry name" value="GyrI-like"/>
    <property type="match status" value="1"/>
</dbReference>
<dbReference type="InterPro" id="IPR010499">
    <property type="entry name" value="AraC_E-bd"/>
</dbReference>
<gene>
    <name evidence="2" type="ORF">EIC27_04455</name>
</gene>
<dbReference type="InterPro" id="IPR029442">
    <property type="entry name" value="GyrI-like"/>
</dbReference>
<dbReference type="EMBL" id="RXFM01000057">
    <property type="protein sequence ID" value="RST65087.1"/>
    <property type="molecule type" value="Genomic_DNA"/>
</dbReference>
<sequence length="116" mass="13432">MNIDNIISVGVCYDNPEVVQDCRYDACIQVEKGVITIDYIKTKVLESRKCISTIHKGSYDIMINTYKKIYTDKINERYGVDLLAPCFEIYKNNPHNTPPNELLTEIFVPLREQNNI</sequence>
<dbReference type="SMART" id="SM00871">
    <property type="entry name" value="AraC_E_bind"/>
    <property type="match status" value="1"/>
</dbReference>
<dbReference type="AlphaFoldDB" id="A0A3R9Z5V4"/>
<evidence type="ECO:0000313" key="3">
    <source>
        <dbReference type="Proteomes" id="UP000279470"/>
    </source>
</evidence>
<name>A0A3R9Z5V4_9RICK</name>
<dbReference type="PANTHER" id="PTHR40055:SF1">
    <property type="entry name" value="TRANSCRIPTIONAL REGULATOR YGIV-RELATED"/>
    <property type="match status" value="1"/>
</dbReference>
<dbReference type="Proteomes" id="UP000279470">
    <property type="component" value="Unassembled WGS sequence"/>
</dbReference>
<dbReference type="Gene3D" id="3.20.80.10">
    <property type="entry name" value="Regulatory factor, effector binding domain"/>
    <property type="match status" value="1"/>
</dbReference>
<dbReference type="InterPro" id="IPR050908">
    <property type="entry name" value="SmbC-like"/>
</dbReference>
<keyword evidence="3" id="KW-1185">Reference proteome</keyword>
<evidence type="ECO:0000259" key="1">
    <source>
        <dbReference type="SMART" id="SM00871"/>
    </source>
</evidence>
<proteinExistence type="predicted"/>
<reference evidence="3" key="1">
    <citation type="submission" date="2018-11" db="EMBL/GenBank/DDBJ databases">
        <title>Phylogenetic, genomic, and biogeographic characterization of a novel and ubiquitous marine invertebrate-associated Rickettsiales parasite, Candidatus Marinoinvertebrata rohwerii, gen. nov., sp. nov.</title>
        <authorList>
            <person name="Klinges J.G."/>
            <person name="Rosales S.M."/>
            <person name="Mcminds R."/>
            <person name="Shaver E.C."/>
            <person name="Shantz A."/>
            <person name="Peters E.C."/>
            <person name="Burkepile D.E."/>
            <person name="Silliman B.R."/>
            <person name="Vega Thurber R.L."/>
        </authorList>
    </citation>
    <scope>NUCLEOTIDE SEQUENCE [LARGE SCALE GENOMIC DNA]</scope>
    <source>
        <strain evidence="3">a_cerv_44</strain>
    </source>
</reference>
<comment type="caution">
    <text evidence="2">The sequence shown here is derived from an EMBL/GenBank/DDBJ whole genome shotgun (WGS) entry which is preliminary data.</text>
</comment>
<feature type="domain" description="AraC effector-binding" evidence="1">
    <location>
        <begin position="1"/>
        <end position="111"/>
    </location>
</feature>
<dbReference type="SUPFAM" id="SSF55136">
    <property type="entry name" value="Probable bacterial effector-binding domain"/>
    <property type="match status" value="1"/>
</dbReference>
<evidence type="ECO:0000313" key="2">
    <source>
        <dbReference type="EMBL" id="RST65087.1"/>
    </source>
</evidence>
<dbReference type="OrthoDB" id="9816011at2"/>
<protein>
    <submittedName>
        <fullName evidence="2">GyrI-like domain-containing protein</fullName>
    </submittedName>
</protein>
<dbReference type="PANTHER" id="PTHR40055">
    <property type="entry name" value="TRANSCRIPTIONAL REGULATOR YGIV-RELATED"/>
    <property type="match status" value="1"/>
</dbReference>
<dbReference type="InterPro" id="IPR011256">
    <property type="entry name" value="Reg_factor_effector_dom_sf"/>
</dbReference>
<accession>A0A3R9Z5V4</accession>
<organism evidence="2 3">
    <name type="scientific">Candidatus Aquarickettsia rohweri</name>
    <dbReference type="NCBI Taxonomy" id="2602574"/>
    <lineage>
        <taxon>Bacteria</taxon>
        <taxon>Pseudomonadati</taxon>
        <taxon>Pseudomonadota</taxon>
        <taxon>Alphaproteobacteria</taxon>
        <taxon>Rickettsiales</taxon>
        <taxon>Candidatus Midichloriaceae</taxon>
        <taxon>Candidatus Aquarickettsia</taxon>
    </lineage>
</organism>